<evidence type="ECO:0000313" key="3">
    <source>
        <dbReference type="Proteomes" id="UP001596443"/>
    </source>
</evidence>
<evidence type="ECO:0000313" key="2">
    <source>
        <dbReference type="EMBL" id="MFC6784675.1"/>
    </source>
</evidence>
<name>A0ABD5T652_9EURY</name>
<proteinExistence type="predicted"/>
<dbReference type="Proteomes" id="UP001596443">
    <property type="component" value="Unassembled WGS sequence"/>
</dbReference>
<evidence type="ECO:0000256" key="1">
    <source>
        <dbReference type="SAM" id="MobiDB-lite"/>
    </source>
</evidence>
<accession>A0ABD5T652</accession>
<dbReference type="GeneID" id="81211391"/>
<dbReference type="AlphaFoldDB" id="A0ABD5T652"/>
<comment type="caution">
    <text evidence="2">The sequence shown here is derived from an EMBL/GenBank/DDBJ whole genome shotgun (WGS) entry which is preliminary data.</text>
</comment>
<dbReference type="EMBL" id="JBHSWX010000001">
    <property type="protein sequence ID" value="MFC6784675.1"/>
    <property type="molecule type" value="Genomic_DNA"/>
</dbReference>
<dbReference type="RefSeq" id="WP_284063496.1">
    <property type="nucleotide sequence ID" value="NZ_CP126159.1"/>
</dbReference>
<sequence length="108" mass="11789">MTTQHGNTDGWKRLVTTNGLPIGWARRGSDDEWYVRPKPGLLRGCDSWIAPSWRDRGRLTIDPSVIVGEGEGTVVLATGSEPESLLGGDTDDDDSVDDTTERPPDIQP</sequence>
<reference evidence="2 3" key="1">
    <citation type="journal article" date="2019" name="Int. J. Syst. Evol. Microbiol.">
        <title>The Global Catalogue of Microorganisms (GCM) 10K type strain sequencing project: providing services to taxonomists for standard genome sequencing and annotation.</title>
        <authorList>
            <consortium name="The Broad Institute Genomics Platform"/>
            <consortium name="The Broad Institute Genome Sequencing Center for Infectious Disease"/>
            <person name="Wu L."/>
            <person name="Ma J."/>
        </authorList>
    </citation>
    <scope>NUCLEOTIDE SEQUENCE [LARGE SCALE GENOMIC DNA]</scope>
    <source>
        <strain evidence="2 3">SYNS20</strain>
    </source>
</reference>
<feature type="compositionally biased region" description="Acidic residues" evidence="1">
    <location>
        <begin position="89"/>
        <end position="98"/>
    </location>
</feature>
<keyword evidence="3" id="KW-1185">Reference proteome</keyword>
<feature type="region of interest" description="Disordered" evidence="1">
    <location>
        <begin position="79"/>
        <end position="108"/>
    </location>
</feature>
<feature type="compositionally biased region" description="Basic and acidic residues" evidence="1">
    <location>
        <begin position="99"/>
        <end position="108"/>
    </location>
</feature>
<organism evidence="2 3">
    <name type="scientific">Halobaculum halobium</name>
    <dbReference type="NCBI Taxonomy" id="3032281"/>
    <lineage>
        <taxon>Archaea</taxon>
        <taxon>Methanobacteriati</taxon>
        <taxon>Methanobacteriota</taxon>
        <taxon>Stenosarchaea group</taxon>
        <taxon>Halobacteria</taxon>
        <taxon>Halobacteriales</taxon>
        <taxon>Haloferacaceae</taxon>
        <taxon>Halobaculum</taxon>
    </lineage>
</organism>
<protein>
    <submittedName>
        <fullName evidence="2">Uncharacterized protein</fullName>
    </submittedName>
</protein>
<gene>
    <name evidence="2" type="ORF">ACFQFD_01320</name>
</gene>